<evidence type="ECO:0000313" key="1">
    <source>
        <dbReference type="EMBL" id="GMQ61301.1"/>
    </source>
</evidence>
<dbReference type="EMBL" id="BTPU01000007">
    <property type="protein sequence ID" value="GMQ61301.1"/>
    <property type="molecule type" value="Genomic_DNA"/>
</dbReference>
<organism evidence="1 2">
    <name type="scientific">Vallitalea maricola</name>
    <dbReference type="NCBI Taxonomy" id="3074433"/>
    <lineage>
        <taxon>Bacteria</taxon>
        <taxon>Bacillati</taxon>
        <taxon>Bacillota</taxon>
        <taxon>Clostridia</taxon>
        <taxon>Lachnospirales</taxon>
        <taxon>Vallitaleaceae</taxon>
        <taxon>Vallitalea</taxon>
    </lineage>
</organism>
<sequence length="65" mass="7702">MIESINTYYSLNDIPNEFIKSNNKNKNKDDINDIFLLFLVLLIMDNDNPMFDNNILTNLMEIFLN</sequence>
<protein>
    <submittedName>
        <fullName evidence="1">Uncharacterized protein</fullName>
    </submittedName>
</protein>
<accession>A0ACB5UED4</accession>
<proteinExistence type="predicted"/>
<comment type="caution">
    <text evidence="1">The sequence shown here is derived from an EMBL/GenBank/DDBJ whole genome shotgun (WGS) entry which is preliminary data.</text>
</comment>
<reference evidence="1" key="1">
    <citation type="submission" date="2023-09" db="EMBL/GenBank/DDBJ databases">
        <title>Vallitalea sediminicola and Vallitalea maricola sp. nov., anaerobic bacteria isolated from marine sediment.</title>
        <authorList>
            <person name="Hirano S."/>
            <person name="Maeda A."/>
            <person name="Terahara T."/>
            <person name="Mori K."/>
            <person name="Hamada M."/>
            <person name="Matsumoto R."/>
            <person name="Kobayashi T."/>
        </authorList>
    </citation>
    <scope>NUCLEOTIDE SEQUENCE</scope>
    <source>
        <strain evidence="1">AN17-2</strain>
    </source>
</reference>
<gene>
    <name evidence="1" type="ORF">AN2V17_05290</name>
</gene>
<name>A0ACB5UED4_9FIRM</name>
<evidence type="ECO:0000313" key="2">
    <source>
        <dbReference type="Proteomes" id="UP001374599"/>
    </source>
</evidence>
<dbReference type="Proteomes" id="UP001374599">
    <property type="component" value="Unassembled WGS sequence"/>
</dbReference>
<keyword evidence="2" id="KW-1185">Reference proteome</keyword>